<comment type="caution">
    <text evidence="2">The sequence shown here is derived from an EMBL/GenBank/DDBJ whole genome shotgun (WGS) entry which is preliminary data.</text>
</comment>
<feature type="compositionally biased region" description="Polar residues" evidence="1">
    <location>
        <begin position="336"/>
        <end position="369"/>
    </location>
</feature>
<feature type="region of interest" description="Disordered" evidence="1">
    <location>
        <begin position="333"/>
        <end position="403"/>
    </location>
</feature>
<reference evidence="2 3" key="1">
    <citation type="journal article" date="2022" name="G3 (Bethesda)">
        <title>Enemy or ally: a genomic approach to elucidate the lifestyle of Phyllosticta citrichinaensis.</title>
        <authorList>
            <person name="Buijs V.A."/>
            <person name="Groenewald J.Z."/>
            <person name="Haridas S."/>
            <person name="LaButti K.M."/>
            <person name="Lipzen A."/>
            <person name="Martin F.M."/>
            <person name="Barry K."/>
            <person name="Grigoriev I.V."/>
            <person name="Crous P.W."/>
            <person name="Seidl M.F."/>
        </authorList>
    </citation>
    <scope>NUCLEOTIDE SEQUENCE [LARGE SCALE GENOMIC DNA]</scope>
    <source>
        <strain evidence="2 3">CBS 129764</strain>
    </source>
</reference>
<feature type="compositionally biased region" description="Polar residues" evidence="1">
    <location>
        <begin position="162"/>
        <end position="176"/>
    </location>
</feature>
<feature type="region of interest" description="Disordered" evidence="1">
    <location>
        <begin position="56"/>
        <end position="199"/>
    </location>
</feature>
<dbReference type="EMBL" id="JBBWUH010000007">
    <property type="protein sequence ID" value="KAK8162068.1"/>
    <property type="molecule type" value="Genomic_DNA"/>
</dbReference>
<evidence type="ECO:0000313" key="3">
    <source>
        <dbReference type="Proteomes" id="UP001456524"/>
    </source>
</evidence>
<evidence type="ECO:0000313" key="2">
    <source>
        <dbReference type="EMBL" id="KAK8162068.1"/>
    </source>
</evidence>
<feature type="compositionally biased region" description="Basic residues" evidence="1">
    <location>
        <begin position="147"/>
        <end position="161"/>
    </location>
</feature>
<feature type="compositionally biased region" description="Basic and acidic residues" evidence="1">
    <location>
        <begin position="370"/>
        <end position="403"/>
    </location>
</feature>
<feature type="region of interest" description="Disordered" evidence="1">
    <location>
        <begin position="421"/>
        <end position="456"/>
    </location>
</feature>
<organism evidence="2 3">
    <name type="scientific">Phyllosticta citrichinensis</name>
    <dbReference type="NCBI Taxonomy" id="1130410"/>
    <lineage>
        <taxon>Eukaryota</taxon>
        <taxon>Fungi</taxon>
        <taxon>Dikarya</taxon>
        <taxon>Ascomycota</taxon>
        <taxon>Pezizomycotina</taxon>
        <taxon>Dothideomycetes</taxon>
        <taxon>Dothideomycetes incertae sedis</taxon>
        <taxon>Botryosphaeriales</taxon>
        <taxon>Phyllostictaceae</taxon>
        <taxon>Phyllosticta</taxon>
    </lineage>
</organism>
<feature type="compositionally biased region" description="Polar residues" evidence="1">
    <location>
        <begin position="19"/>
        <end position="31"/>
    </location>
</feature>
<evidence type="ECO:0000256" key="1">
    <source>
        <dbReference type="SAM" id="MobiDB-lite"/>
    </source>
</evidence>
<sequence>MSVASQVAASRDGHVVSHRQGSPSPSKTTGFQYLPPGSRDFQRMLATFHDDSIADLLPSETISTNPEDNQCDPRQPRPVSPATEPSLVTFERQDAAIERMLPARKPIKTYSRKNKIALAPNKSRQESRSSDDGADEASDQDRETPKLKRKWPVKPAKRRLPTTRQLTLVPSSLFQETDTDSDADDDHLTPPNDPIEDAHSKTTVQASGDCGAAGVVARRMTLTSLEKQFRPARPTELTAYLSAFKFPKTKSKSINCPGDGFAPSELSLPAKKRPRRNRRLNFQGSGTLKIVAGELPAPYPLEVNRAHRSCDPLTNQPRQILGTASDGSVNALKASQRVQPTATSPAPSQHSNGLNASIGGSVTAPLSQRTQREMNDRTESNSQRDKIISTRSLSRPESEAIPEYREETYEEIMGIVVEEDEEFSDMENVQPESAANKSNGANEDDKYDTLAQSDAQQEPEDVLFHHLDPSCPGQKSRMKSSGLWMEVYEDIEGVPDAAHGHQVDHTQRLSHDGVHIQNSQSTSMERPVHVDPLDSDFRTSSRALKGSIFFLNKHHSHSA</sequence>
<dbReference type="Proteomes" id="UP001456524">
    <property type="component" value="Unassembled WGS sequence"/>
</dbReference>
<gene>
    <name evidence="2" type="ORF">IWX90DRAFT_288536</name>
</gene>
<feature type="compositionally biased region" description="Basic residues" evidence="1">
    <location>
        <begin position="105"/>
        <end position="115"/>
    </location>
</feature>
<name>A0ABR1XPC9_9PEZI</name>
<feature type="compositionally biased region" description="Polar residues" evidence="1">
    <location>
        <begin position="430"/>
        <end position="441"/>
    </location>
</feature>
<accession>A0ABR1XPC9</accession>
<feature type="region of interest" description="Disordered" evidence="1">
    <location>
        <begin position="1"/>
        <end position="38"/>
    </location>
</feature>
<protein>
    <submittedName>
        <fullName evidence="2">Uncharacterized protein</fullName>
    </submittedName>
</protein>
<keyword evidence="3" id="KW-1185">Reference proteome</keyword>
<proteinExistence type="predicted"/>